<dbReference type="Proteomes" id="UP000095759">
    <property type="component" value="Unassembled WGS sequence"/>
</dbReference>
<proteinExistence type="predicted"/>
<dbReference type="RefSeq" id="WP_069932960.1">
    <property type="nucleotide sequence ID" value="NZ_MEHM01000001.1"/>
</dbReference>
<reference evidence="1 2" key="1">
    <citation type="submission" date="2016-08" db="EMBL/GenBank/DDBJ databases">
        <title>Complete genome sequence of Streptomyces agglomeratus strain 6-3-2, a novel anti-MRSA actinomycete isolated from Wuli of Tebit, China.</title>
        <authorList>
            <person name="Chen X."/>
        </authorList>
    </citation>
    <scope>NUCLEOTIDE SEQUENCE [LARGE SCALE GENOMIC DNA]</scope>
    <source>
        <strain evidence="1 2">6-3-2</strain>
    </source>
</reference>
<evidence type="ECO:0000313" key="2">
    <source>
        <dbReference type="Proteomes" id="UP000095759"/>
    </source>
</evidence>
<dbReference type="EMBL" id="MEHJ01000001">
    <property type="protein sequence ID" value="OEJ25245.1"/>
    <property type="molecule type" value="Genomic_DNA"/>
</dbReference>
<accession>A0A1E5P6U2</accession>
<dbReference type="STRING" id="285458.BGM19_23980"/>
<keyword evidence="2" id="KW-1185">Reference proteome</keyword>
<name>A0A1E5P6U2_9ACTN</name>
<comment type="caution">
    <text evidence="1">The sequence shown here is derived from an EMBL/GenBank/DDBJ whole genome shotgun (WGS) entry which is preliminary data.</text>
</comment>
<organism evidence="1 2">
    <name type="scientific">Streptomyces agglomeratus</name>
    <dbReference type="NCBI Taxonomy" id="285458"/>
    <lineage>
        <taxon>Bacteria</taxon>
        <taxon>Bacillati</taxon>
        <taxon>Actinomycetota</taxon>
        <taxon>Actinomycetes</taxon>
        <taxon>Kitasatosporales</taxon>
        <taxon>Streptomycetaceae</taxon>
        <taxon>Streptomyces</taxon>
    </lineage>
</organism>
<evidence type="ECO:0000313" key="1">
    <source>
        <dbReference type="EMBL" id="OEJ25245.1"/>
    </source>
</evidence>
<dbReference type="AlphaFoldDB" id="A0A1E5P6U2"/>
<gene>
    <name evidence="1" type="ORF">AS594_12830</name>
</gene>
<protein>
    <submittedName>
        <fullName evidence="1">Uncharacterized protein</fullName>
    </submittedName>
</protein>
<sequence>MGAAGGARGVRQVRLAADYDCHPVWVRGSDGVSDNVAPGELPVDRNLAQELERWGDAYDATLDRDDPMASGFPDPRDEAAFAERGAGLARELARQLGEAWRVTYYDPRLAEDVPYGPEE</sequence>